<dbReference type="AlphaFoldDB" id="A0A835Y7Z8"/>
<dbReference type="OrthoDB" id="538768at2759"/>
<sequence length="774" mass="81837">MSLALPGAVPCGSTVKCYNDPGAICNLDAKGWPDCSMCPLGKIKDNTNRCSSLRSPGNSHYLQLESNGALVLYKSNPKTKKCTTAGDAAAFGVSFWRPELAGVANGPYTAHVRDDGSWVVLNKRAAAVWASYSAGPLTAPPECLPNITRAQGCKLRCGLWHSPTSAADDGCNRLWSASRTTYLSLEGPVSSGSIVLRNASSGVRFAATAPGADLRLITQTAGTWTAYVINALKQPVAVRASRSTTGVTGLSRTYTANAGPANAPFSLHVVDTARGNAVLLNKYGKVAWATYDVQPPYIHSIWCGAEGEATFAIIYDPVYDLYRIKGWGFNGASQCGQPALDANGTLVQEWIGDNLTEMGDALPYIDLGTDVNRQYPLSVKAVASGEWHSCALTSNGLVKCWGGSDMLQLGYGSSNASVGSKPDQLGDALPPVEVNFAFPGGVRVVTVATGDEHTCVIVEPLPYNGITPARRLRCWGQSAFGQAGPPNSMCKGFPPTPCVANIASQPDVDVGPLSPRIDALYAGSRHTCVVLNGNTIRCFGDNSDGQLGYGDILSRGLNASTLGVHLLNVNLGGPVWRVVNMALGQSHTCAAYQATSTGGMKVKNNRWGQLGLGDAAPRGNTPGTMGLNLTAVKLPWVDQVNDMCAGWGYTCVLGRLRDSLLEDRVYCWGRHSALGMGGLIDHNATLPDVGDEPGDMGLALRAVPLGTNLLPKSIACGWSHWCVKLYDTLARVYRVKCFGQAGSTGQGLPYGYSSYVGDDFLELEAHVPYTNLGV</sequence>
<reference evidence="3" key="1">
    <citation type="journal article" date="2020" name="bioRxiv">
        <title>Comparative genomics of Chlamydomonas.</title>
        <authorList>
            <person name="Craig R.J."/>
            <person name="Hasan A.R."/>
            <person name="Ness R.W."/>
            <person name="Keightley P.D."/>
        </authorList>
    </citation>
    <scope>NUCLEOTIDE SEQUENCE</scope>
    <source>
        <strain evidence="3">CCAP 11/70</strain>
    </source>
</reference>
<dbReference type="EMBL" id="JAEHOE010000012">
    <property type="protein sequence ID" value="KAG2497955.1"/>
    <property type="molecule type" value="Genomic_DNA"/>
</dbReference>
<keyword evidence="1" id="KW-0677">Repeat</keyword>
<dbReference type="Proteomes" id="UP000612055">
    <property type="component" value="Unassembled WGS sequence"/>
</dbReference>
<dbReference type="SUPFAM" id="SSF50985">
    <property type="entry name" value="RCC1/BLIP-II"/>
    <property type="match status" value="2"/>
</dbReference>
<dbReference type="PANTHER" id="PTHR22870">
    <property type="entry name" value="REGULATOR OF CHROMOSOME CONDENSATION"/>
    <property type="match status" value="1"/>
</dbReference>
<dbReference type="PANTHER" id="PTHR22870:SF360">
    <property type="entry name" value="ULTRAVIOLET-B RECEPTOR UVR8"/>
    <property type="match status" value="1"/>
</dbReference>
<dbReference type="SUPFAM" id="SSF51110">
    <property type="entry name" value="alpha-D-mannose-specific plant lectins"/>
    <property type="match status" value="1"/>
</dbReference>
<comment type="caution">
    <text evidence="3">The sequence shown here is derived from an EMBL/GenBank/DDBJ whole genome shotgun (WGS) entry which is preliminary data.</text>
</comment>
<dbReference type="Gene3D" id="2.90.10.10">
    <property type="entry name" value="Bulb-type lectin domain"/>
    <property type="match status" value="1"/>
</dbReference>
<dbReference type="InterPro" id="IPR000408">
    <property type="entry name" value="Reg_chr_condens"/>
</dbReference>
<accession>A0A835Y7Z8</accession>
<dbReference type="Gene3D" id="2.130.10.30">
    <property type="entry name" value="Regulator of chromosome condensation 1/beta-lactamase-inhibitor protein II"/>
    <property type="match status" value="2"/>
</dbReference>
<dbReference type="InterPro" id="IPR036426">
    <property type="entry name" value="Bulb-type_lectin_dom_sf"/>
</dbReference>
<evidence type="ECO:0000313" key="4">
    <source>
        <dbReference type="Proteomes" id="UP000612055"/>
    </source>
</evidence>
<evidence type="ECO:0000256" key="1">
    <source>
        <dbReference type="ARBA" id="ARBA00022737"/>
    </source>
</evidence>
<protein>
    <recommendedName>
        <fullName evidence="5">Bulb-type lectin domain-containing protein</fullName>
    </recommendedName>
</protein>
<dbReference type="Pfam" id="PF13540">
    <property type="entry name" value="RCC1_2"/>
    <property type="match status" value="2"/>
</dbReference>
<name>A0A835Y7Z8_9CHLO</name>
<organism evidence="3 4">
    <name type="scientific">Edaphochlamys debaryana</name>
    <dbReference type="NCBI Taxonomy" id="47281"/>
    <lineage>
        <taxon>Eukaryota</taxon>
        <taxon>Viridiplantae</taxon>
        <taxon>Chlorophyta</taxon>
        <taxon>core chlorophytes</taxon>
        <taxon>Chlorophyceae</taxon>
        <taxon>CS clade</taxon>
        <taxon>Chlamydomonadales</taxon>
        <taxon>Chlamydomonadales incertae sedis</taxon>
        <taxon>Edaphochlamys</taxon>
    </lineage>
</organism>
<keyword evidence="4" id="KW-1185">Reference proteome</keyword>
<dbReference type="PROSITE" id="PS50012">
    <property type="entry name" value="RCC1_3"/>
    <property type="match status" value="1"/>
</dbReference>
<evidence type="ECO:0008006" key="5">
    <source>
        <dbReference type="Google" id="ProtNLM"/>
    </source>
</evidence>
<gene>
    <name evidence="3" type="ORF">HYH03_004217</name>
</gene>
<proteinExistence type="predicted"/>
<feature type="repeat" description="RCC1" evidence="2">
    <location>
        <begin position="396"/>
        <end position="460"/>
    </location>
</feature>
<evidence type="ECO:0000313" key="3">
    <source>
        <dbReference type="EMBL" id="KAG2497955.1"/>
    </source>
</evidence>
<evidence type="ECO:0000256" key="2">
    <source>
        <dbReference type="PROSITE-ProRule" id="PRU00235"/>
    </source>
</evidence>
<dbReference type="InterPro" id="IPR009091">
    <property type="entry name" value="RCC1/BLIP-II"/>
</dbReference>
<dbReference type="InterPro" id="IPR051210">
    <property type="entry name" value="Ub_ligase/GEF_domain"/>
</dbReference>